<reference evidence="1" key="1">
    <citation type="submission" date="2023-06" db="EMBL/GenBank/DDBJ databases">
        <title>Gordonia sp. nov. and Pseudochrobactrum sp. nov., two species isolated from the burying beetle Nicrophorus vespilloides.</title>
        <authorList>
            <person name="Poehlein A."/>
            <person name="Guzman J."/>
            <person name="Daniel R."/>
            <person name="Vilcinskas A."/>
        </authorList>
    </citation>
    <scope>NUCLEOTIDE SEQUENCE</scope>
    <source>
        <strain evidence="1">MP11Mi</strain>
    </source>
</reference>
<gene>
    <name evidence="1" type="ORF">MP11Mi_09270</name>
</gene>
<name>A0AA97GUR5_9ACTN</name>
<accession>A0AA97GUR5</accession>
<protein>
    <submittedName>
        <fullName evidence="1">Uncharacterized protein</fullName>
    </submittedName>
</protein>
<dbReference type="AlphaFoldDB" id="A0AA97GUR5"/>
<evidence type="ECO:0000313" key="1">
    <source>
        <dbReference type="EMBL" id="WOC11847.1"/>
    </source>
</evidence>
<organism evidence="1">
    <name type="scientific">Gordonia sp. MP11Mi</name>
    <dbReference type="NCBI Taxonomy" id="3022769"/>
    <lineage>
        <taxon>Bacteria</taxon>
        <taxon>Bacillati</taxon>
        <taxon>Actinomycetota</taxon>
        <taxon>Actinomycetes</taxon>
        <taxon>Mycobacteriales</taxon>
        <taxon>Gordoniaceae</taxon>
        <taxon>Gordonia</taxon>
    </lineage>
</organism>
<proteinExistence type="predicted"/>
<sequence length="182" mass="18933">MLAAIGVVAVAAVGVVLLVAAPSNSDDSGDSHHETVALDHGVSVDVEVPAGWRIEQGDFGGSKSMMLVPESDDRTVAQIRRDGDSLDNGGAAEPIHALIGVADSCGSSLGDLSVGEWRPDTDHDTEDGVQNYRHRAVTRVDSTYCFQVAGLDFGRSTTMEPTASDLTQKLIADDAITAAKAA</sequence>
<dbReference type="EMBL" id="CP128986">
    <property type="protein sequence ID" value="WOC11847.1"/>
    <property type="molecule type" value="Genomic_DNA"/>
</dbReference>